<feature type="domain" description="Terminase large subunit-like endonuclease" evidence="2">
    <location>
        <begin position="257"/>
        <end position="542"/>
    </location>
</feature>
<dbReference type="PANTHER" id="PTHR41287">
    <property type="match status" value="1"/>
</dbReference>
<dbReference type="InterPro" id="IPR046461">
    <property type="entry name" value="TerL_ATPase"/>
</dbReference>
<organism evidence="3 4">
    <name type="scientific">Ruminococcus bicirculans</name>
    <name type="common">ex Wegman et al. 2014</name>
    <dbReference type="NCBI Taxonomy" id="1160721"/>
    <lineage>
        <taxon>Bacteria</taxon>
        <taxon>Bacillati</taxon>
        <taxon>Bacillota</taxon>
        <taxon>Clostridia</taxon>
        <taxon>Eubacteriales</taxon>
        <taxon>Oscillospiraceae</taxon>
        <taxon>Ruminococcus</taxon>
    </lineage>
</organism>
<dbReference type="EMBL" id="HF545616">
    <property type="protein sequence ID" value="CCO05287.1"/>
    <property type="molecule type" value="Genomic_DNA"/>
</dbReference>
<dbReference type="InterPro" id="IPR027417">
    <property type="entry name" value="P-loop_NTPase"/>
</dbReference>
<sequence length="557" mass="63869">MNYIREYVELIKRGKIKTSARVRKVYTRLLKEIDRPPKNFKYYFDEETGERPISFIETFCKQSQGDLGAPLELELFQRAYIQALFGFLDKETGYRRFRETMFLVGRKNGKTTLMAGIALYLLTADYEGAAEIYSVATKKDQARKALTEAVNMIKQSPELRAVLKKRRNDVYFAATSSKFEALASDSNTLDGLNSHGVIIDELHAIRDRNLYEVMKQSTSSRRQPLIVMITTAGTVRECIFDDMYEYACRVADGEEVDEAFLPILYELDERSEWLDPKMWIKANPGLGKIKQVETLRSFVERAKKNPADRAGVLCKDFNVRENGSTAWLPFDVINNEATFDLADVYDTYAIGGCDLSSTTDLTCATLLIRKPNDKTVYVLQHYFLPQARIDELADKKQRSGGHSNDEAPYKLWAERGLLTACQGARVNYSDVTAWFVQMREQYKIDCWKCGYDRALAGYWVDEMTANGFTMDKVIQGTYTFSQPMRELGAALQDKLVNYNNNPVLKWCLSNTGKKEQGLNNIMPVKISEKRRIDGMVSLLNAWVVYVRDYEDYMYNVG</sequence>
<dbReference type="PANTHER" id="PTHR41287:SF1">
    <property type="entry name" value="PROTEIN YMFN"/>
    <property type="match status" value="1"/>
</dbReference>
<evidence type="ECO:0000259" key="1">
    <source>
        <dbReference type="Pfam" id="PF03354"/>
    </source>
</evidence>
<dbReference type="Pfam" id="PF03354">
    <property type="entry name" value="TerL_ATPase"/>
    <property type="match status" value="1"/>
</dbReference>
<proteinExistence type="predicted"/>
<dbReference type="InterPro" id="IPR046462">
    <property type="entry name" value="TerL_nuclease"/>
</dbReference>
<evidence type="ECO:0000313" key="4">
    <source>
        <dbReference type="Proteomes" id="UP000027600"/>
    </source>
</evidence>
<dbReference type="Proteomes" id="UP000027600">
    <property type="component" value="Chromosome I"/>
</dbReference>
<evidence type="ECO:0000259" key="2">
    <source>
        <dbReference type="Pfam" id="PF20441"/>
    </source>
</evidence>
<reference evidence="3 4" key="1">
    <citation type="journal article" date="2014" name="Int. J. Syst. Evol. Microbiol.">
        <title>Complete genome of a new Firmicutes species belonging to the dominant human colonic microbiota ('Ruminococcus bicirculans') reveals two chromosomes and a selective capacity to utilize plant glucans.</title>
        <authorList>
            <consortium name="NISC Comparative Sequencing Program"/>
            <person name="Wegmann U."/>
            <person name="Louis P."/>
            <person name="Goesmann A."/>
            <person name="Henrissat B."/>
            <person name="Duncan S.H."/>
            <person name="Flint H.J."/>
        </authorList>
    </citation>
    <scope>NUCLEOTIDE SEQUENCE [LARGE SCALE GENOMIC DNA]</scope>
    <source>
        <strain evidence="3 4">80/3</strain>
    </source>
</reference>
<dbReference type="Pfam" id="PF20441">
    <property type="entry name" value="TerL_nuclease"/>
    <property type="match status" value="1"/>
</dbReference>
<dbReference type="InterPro" id="IPR005021">
    <property type="entry name" value="Terminase_largesu-like"/>
</dbReference>
<dbReference type="Gene3D" id="3.40.50.300">
    <property type="entry name" value="P-loop containing nucleotide triphosphate hydrolases"/>
    <property type="match status" value="1"/>
</dbReference>
<dbReference type="RefSeq" id="WP_038672218.1">
    <property type="nucleotide sequence ID" value="NZ_HF545616.1"/>
</dbReference>
<protein>
    <submittedName>
        <fullName evidence="3">Terminase large subunit</fullName>
    </submittedName>
</protein>
<feature type="domain" description="Terminase large subunit-like ATPase" evidence="1">
    <location>
        <begin position="76"/>
        <end position="247"/>
    </location>
</feature>
<keyword evidence="4" id="KW-1185">Reference proteome</keyword>
<evidence type="ECO:0000313" key="3">
    <source>
        <dbReference type="EMBL" id="CCO05287.1"/>
    </source>
</evidence>
<name>A0ABP1WKX5_9FIRM</name>
<accession>A0ABP1WKX5</accession>
<gene>
    <name evidence="3" type="ORF">RBI_I01585</name>
</gene>